<protein>
    <submittedName>
        <fullName evidence="1">Uncharacterized protein</fullName>
    </submittedName>
</protein>
<evidence type="ECO:0000313" key="1">
    <source>
        <dbReference type="EMBL" id="KAA6386698.1"/>
    </source>
</evidence>
<organism evidence="1 2">
    <name type="scientific">Streblomastix strix</name>
    <dbReference type="NCBI Taxonomy" id="222440"/>
    <lineage>
        <taxon>Eukaryota</taxon>
        <taxon>Metamonada</taxon>
        <taxon>Preaxostyla</taxon>
        <taxon>Oxymonadida</taxon>
        <taxon>Streblomastigidae</taxon>
        <taxon>Streblomastix</taxon>
    </lineage>
</organism>
<reference evidence="1 2" key="1">
    <citation type="submission" date="2019-03" db="EMBL/GenBank/DDBJ databases">
        <title>Single cell metagenomics reveals metabolic interactions within the superorganism composed of flagellate Streblomastix strix and complex community of Bacteroidetes bacteria on its surface.</title>
        <authorList>
            <person name="Treitli S.C."/>
            <person name="Kolisko M."/>
            <person name="Husnik F."/>
            <person name="Keeling P."/>
            <person name="Hampl V."/>
        </authorList>
    </citation>
    <scope>NUCLEOTIDE SEQUENCE [LARGE SCALE GENOMIC DNA]</scope>
    <source>
        <strain evidence="1">ST1C</strain>
    </source>
</reference>
<dbReference type="EMBL" id="SNRW01004688">
    <property type="protein sequence ID" value="KAA6386698.1"/>
    <property type="molecule type" value="Genomic_DNA"/>
</dbReference>
<evidence type="ECO:0000313" key="2">
    <source>
        <dbReference type="Proteomes" id="UP000324800"/>
    </source>
</evidence>
<dbReference type="AlphaFoldDB" id="A0A5J4VVZ9"/>
<comment type="caution">
    <text evidence="1">The sequence shown here is derived from an EMBL/GenBank/DDBJ whole genome shotgun (WGS) entry which is preliminary data.</text>
</comment>
<dbReference type="OrthoDB" id="6252103at2759"/>
<proteinExistence type="predicted"/>
<name>A0A5J4VVZ9_9EUKA</name>
<dbReference type="Proteomes" id="UP000324800">
    <property type="component" value="Unassembled WGS sequence"/>
</dbReference>
<accession>A0A5J4VVZ9</accession>
<gene>
    <name evidence="1" type="ORF">EZS28_017774</name>
</gene>
<sequence>MIKTINFNGMYISSIKLQFIACGQDQLVKRFNASERKQLRDEQQSDKKLFDIAVDSTEMKFALVVADQFDTGKIIKQGGTSNQILFANRDTIDKDKLDYEPTENARYSAIAYGMYELRSCGTLKTQNSRVYISMLMTHSDPNTECNTGCTLFLIVDNALKPKFSGKPSNIPLNAFIQATKQDDQQQIVWTNVVAIDCYINTNGNEIINTECQFWLPDDFAIQVFDSYVIHNQSAN</sequence>